<evidence type="ECO:0000256" key="3">
    <source>
        <dbReference type="ARBA" id="ARBA00022801"/>
    </source>
</evidence>
<feature type="binding site" evidence="9">
    <location>
        <position position="14"/>
    </location>
    <ligand>
        <name>substrate</name>
    </ligand>
</feature>
<comment type="caution">
    <text evidence="11">The sequence shown here is derived from an EMBL/GenBank/DDBJ whole genome shotgun (WGS) entry which is preliminary data.</text>
</comment>
<comment type="cofactor">
    <cofactor evidence="9">
        <name>Zn(2+)</name>
        <dbReference type="ChEBI" id="CHEBI:29105"/>
    </cofactor>
    <text evidence="9">Binds 1 zinc ion per subunit.</text>
</comment>
<keyword evidence="4 9" id="KW-0862">Zinc</keyword>
<keyword evidence="12" id="KW-1185">Reference proteome</keyword>
<keyword evidence="5 9" id="KW-0546">Nucleotide metabolism</keyword>
<comment type="caution">
    <text evidence="9">Lacks conserved residue(s) required for the propagation of feature annotation.</text>
</comment>
<evidence type="ECO:0000256" key="2">
    <source>
        <dbReference type="ARBA" id="ARBA00022723"/>
    </source>
</evidence>
<keyword evidence="3 9" id="KW-0378">Hydrolase</keyword>
<dbReference type="GO" id="GO:0008270">
    <property type="term" value="F:zinc ion binding"/>
    <property type="evidence" value="ECO:0007669"/>
    <property type="project" value="UniProtKB-UniRule"/>
</dbReference>
<dbReference type="InterPro" id="IPR006330">
    <property type="entry name" value="Ado/ade_deaminase"/>
</dbReference>
<evidence type="ECO:0000256" key="4">
    <source>
        <dbReference type="ARBA" id="ARBA00022833"/>
    </source>
</evidence>
<dbReference type="GO" id="GO:0046103">
    <property type="term" value="P:inosine biosynthetic process"/>
    <property type="evidence" value="ECO:0007669"/>
    <property type="project" value="TreeGrafter"/>
</dbReference>
<evidence type="ECO:0000256" key="9">
    <source>
        <dbReference type="HAMAP-Rule" id="MF_00540"/>
    </source>
</evidence>
<reference evidence="11 12" key="1">
    <citation type="submission" date="2015-01" db="EMBL/GenBank/DDBJ databases">
        <title>Vibrio sp. C1 JCM 19231 whole genome shotgun sequence.</title>
        <authorList>
            <person name="Sawabe T."/>
            <person name="Meirelles P."/>
            <person name="Feng G."/>
            <person name="Sayaka M."/>
            <person name="Hattori M."/>
            <person name="Ohkuma M."/>
        </authorList>
    </citation>
    <scope>NUCLEOTIDE SEQUENCE [LARGE SCALE GENOMIC DNA]</scope>
    <source>
        <strain evidence="12">JCM 19231</strain>
    </source>
</reference>
<dbReference type="GO" id="GO:0043103">
    <property type="term" value="P:hypoxanthine salvage"/>
    <property type="evidence" value="ECO:0007669"/>
    <property type="project" value="TreeGrafter"/>
</dbReference>
<feature type="binding site" evidence="9">
    <location>
        <position position="278"/>
    </location>
    <ligand>
        <name>Zn(2+)</name>
        <dbReference type="ChEBI" id="CHEBI:29105"/>
        <note>catalytic</note>
    </ligand>
</feature>
<feature type="domain" description="Adenosine deaminase" evidence="10">
    <location>
        <begin position="8"/>
        <end position="329"/>
    </location>
</feature>
<proteinExistence type="inferred from homology"/>
<comment type="catalytic activity">
    <reaction evidence="8">
        <text>2'-deoxyadenosine + H2O + H(+) = 2'-deoxyinosine + NH4(+)</text>
        <dbReference type="Rhea" id="RHEA:28190"/>
        <dbReference type="ChEBI" id="CHEBI:15377"/>
        <dbReference type="ChEBI" id="CHEBI:15378"/>
        <dbReference type="ChEBI" id="CHEBI:17256"/>
        <dbReference type="ChEBI" id="CHEBI:28938"/>
        <dbReference type="ChEBI" id="CHEBI:28997"/>
        <dbReference type="EC" id="3.5.4.4"/>
    </reaction>
    <physiologicalReaction direction="left-to-right" evidence="8">
        <dbReference type="Rhea" id="RHEA:28191"/>
    </physiologicalReaction>
</comment>
<dbReference type="PANTHER" id="PTHR11409">
    <property type="entry name" value="ADENOSINE DEAMINASE"/>
    <property type="match status" value="1"/>
</dbReference>
<dbReference type="Proteomes" id="UP000031671">
    <property type="component" value="Unassembled WGS sequence"/>
</dbReference>
<comment type="catalytic activity">
    <reaction evidence="7">
        <text>adenosine + H2O + H(+) = inosine + NH4(+)</text>
        <dbReference type="Rhea" id="RHEA:24408"/>
        <dbReference type="ChEBI" id="CHEBI:15377"/>
        <dbReference type="ChEBI" id="CHEBI:15378"/>
        <dbReference type="ChEBI" id="CHEBI:16335"/>
        <dbReference type="ChEBI" id="CHEBI:17596"/>
        <dbReference type="ChEBI" id="CHEBI:28938"/>
        <dbReference type="EC" id="3.5.4.4"/>
    </reaction>
    <physiologicalReaction direction="left-to-right" evidence="7">
        <dbReference type="Rhea" id="RHEA:24409"/>
    </physiologicalReaction>
</comment>
<feature type="binding site" evidence="9">
    <location>
        <position position="12"/>
    </location>
    <ligand>
        <name>Zn(2+)</name>
        <dbReference type="ChEBI" id="CHEBI:29105"/>
        <note>catalytic</note>
    </ligand>
</feature>
<feature type="active site" description="Proton donor" evidence="9">
    <location>
        <position position="200"/>
    </location>
</feature>
<dbReference type="GO" id="GO:0006154">
    <property type="term" value="P:adenosine catabolic process"/>
    <property type="evidence" value="ECO:0007669"/>
    <property type="project" value="TreeGrafter"/>
</dbReference>
<dbReference type="HAMAP" id="MF_00540">
    <property type="entry name" value="A_deaminase"/>
    <property type="match status" value="1"/>
</dbReference>
<dbReference type="InterPro" id="IPR001365">
    <property type="entry name" value="A_deaminase_dom"/>
</dbReference>
<dbReference type="InterPro" id="IPR032466">
    <property type="entry name" value="Metal_Hydrolase"/>
</dbReference>
<dbReference type="SUPFAM" id="SSF51556">
    <property type="entry name" value="Metallo-dependent hydrolases"/>
    <property type="match status" value="1"/>
</dbReference>
<sequence>MNYFELQKIDLHCHLDGSVRPSTIIDLAQIQNTEIPSQDEAIIGEMMIAPETCNDLQEYLTRFDLPLKVMQTVEALERITYELYQDAAEENVKYMEVRFAPLLHTSKGLSVTQIIEAVVKGLMRAEQDFDIHGNIIVCALRTMPTETIKPMLDECQPFLNKGVCAFDLAGAELPGFCHDFVEHAEYARKLGFNITIHAGEQGEGQNVEDAIKLLHAQRVGHGIHIKNHAGGYKAVEDGNIGLETCPSSNVQTKAVASLSEHPAADFYHKGLPVTINTDNRTVSNTTMTKEVQKVIENFKLTEEDYKAIYLQSVEQSFASLEVKQSLIAKLG</sequence>
<reference evidence="11 12" key="2">
    <citation type="submission" date="2015-01" db="EMBL/GenBank/DDBJ databases">
        <authorList>
            <consortium name="NBRP consortium"/>
            <person name="Sawabe T."/>
            <person name="Meirelles P."/>
            <person name="Feng G."/>
            <person name="Sayaka M."/>
            <person name="Hattori M."/>
            <person name="Ohkuma M."/>
        </authorList>
    </citation>
    <scope>NUCLEOTIDE SEQUENCE [LARGE SCALE GENOMIC DNA]</scope>
    <source>
        <strain evidence="12">JCM 19231</strain>
    </source>
</reference>
<dbReference type="PANTHER" id="PTHR11409:SF43">
    <property type="entry name" value="ADENOSINE DEAMINASE"/>
    <property type="match status" value="1"/>
</dbReference>
<feature type="site" description="Important for catalytic activity" evidence="9">
    <location>
        <position position="221"/>
    </location>
</feature>
<evidence type="ECO:0000259" key="10">
    <source>
        <dbReference type="Pfam" id="PF00962"/>
    </source>
</evidence>
<dbReference type="GO" id="GO:0009117">
    <property type="term" value="P:nucleotide metabolic process"/>
    <property type="evidence" value="ECO:0007669"/>
    <property type="project" value="UniProtKB-KW"/>
</dbReference>
<feature type="binding site" evidence="9">
    <location>
        <position position="16"/>
    </location>
    <ligand>
        <name>substrate</name>
    </ligand>
</feature>
<evidence type="ECO:0000256" key="6">
    <source>
        <dbReference type="ARBA" id="ARBA00031852"/>
    </source>
</evidence>
<feature type="binding site" evidence="9">
    <location>
        <position position="170"/>
    </location>
    <ligand>
        <name>substrate</name>
    </ligand>
</feature>
<keyword evidence="2 9" id="KW-0479">Metal-binding</keyword>
<feature type="binding site" evidence="9">
    <location>
        <position position="14"/>
    </location>
    <ligand>
        <name>Zn(2+)</name>
        <dbReference type="ChEBI" id="CHEBI:29105"/>
        <note>catalytic</note>
    </ligand>
</feature>
<dbReference type="CDD" id="cd01320">
    <property type="entry name" value="ADA"/>
    <property type="match status" value="1"/>
</dbReference>
<evidence type="ECO:0000256" key="8">
    <source>
        <dbReference type="ARBA" id="ARBA00049213"/>
    </source>
</evidence>
<name>A0A0B8P335_9VIBR</name>
<dbReference type="Gene3D" id="3.20.20.140">
    <property type="entry name" value="Metal-dependent hydrolases"/>
    <property type="match status" value="1"/>
</dbReference>
<comment type="function">
    <text evidence="9">Catalyzes the hydrolytic deamination of adenosine and 2-deoxyadenosine.</text>
</comment>
<dbReference type="GO" id="GO:0005829">
    <property type="term" value="C:cytosol"/>
    <property type="evidence" value="ECO:0007669"/>
    <property type="project" value="TreeGrafter"/>
</dbReference>
<comment type="similarity">
    <text evidence="9">Belongs to the metallo-dependent hydrolases superfamily. Adenosine and AMP deaminases family. Adenosine deaminase subfamily.</text>
</comment>
<dbReference type="RefSeq" id="WP_261836240.1">
    <property type="nucleotide sequence ID" value="NZ_AP024882.1"/>
</dbReference>
<evidence type="ECO:0000313" key="11">
    <source>
        <dbReference type="EMBL" id="GAM58982.1"/>
    </source>
</evidence>
<accession>A0A0B8P335</accession>
<dbReference type="GO" id="GO:0004000">
    <property type="term" value="F:adenosine deaminase activity"/>
    <property type="evidence" value="ECO:0007669"/>
    <property type="project" value="UniProtKB-UniRule"/>
</dbReference>
<evidence type="ECO:0000313" key="12">
    <source>
        <dbReference type="Proteomes" id="UP000031671"/>
    </source>
</evidence>
<evidence type="ECO:0000256" key="7">
    <source>
        <dbReference type="ARBA" id="ARBA00047989"/>
    </source>
</evidence>
<dbReference type="GO" id="GO:0009168">
    <property type="term" value="P:purine ribonucleoside monophosphate biosynthetic process"/>
    <property type="evidence" value="ECO:0007669"/>
    <property type="project" value="UniProtKB-UniRule"/>
</dbReference>
<gene>
    <name evidence="9" type="primary">add</name>
    <name evidence="11" type="ORF">JCM19231_2612</name>
</gene>
<feature type="binding site" evidence="9">
    <location>
        <position position="197"/>
    </location>
    <ligand>
        <name>Zn(2+)</name>
        <dbReference type="ChEBI" id="CHEBI:29105"/>
        <note>catalytic</note>
    </ligand>
</feature>
<organism evidence="11 12">
    <name type="scientific">Vibrio ishigakensis</name>
    <dbReference type="NCBI Taxonomy" id="1481914"/>
    <lineage>
        <taxon>Bacteria</taxon>
        <taxon>Pseudomonadati</taxon>
        <taxon>Pseudomonadota</taxon>
        <taxon>Gammaproteobacteria</taxon>
        <taxon>Vibrionales</taxon>
        <taxon>Vibrionaceae</taxon>
        <taxon>Vibrio</taxon>
    </lineage>
</organism>
<evidence type="ECO:0000256" key="1">
    <source>
        <dbReference type="ARBA" id="ARBA00012784"/>
    </source>
</evidence>
<dbReference type="Pfam" id="PF00962">
    <property type="entry name" value="A_deaminase"/>
    <property type="match status" value="1"/>
</dbReference>
<dbReference type="AlphaFoldDB" id="A0A0B8P335"/>
<dbReference type="EMBL" id="BBRZ01000116">
    <property type="protein sequence ID" value="GAM58982.1"/>
    <property type="molecule type" value="Genomic_DNA"/>
</dbReference>
<evidence type="ECO:0000256" key="5">
    <source>
        <dbReference type="ARBA" id="ARBA00023080"/>
    </source>
</evidence>
<dbReference type="NCBIfam" id="TIGR01430">
    <property type="entry name" value="aden_deam"/>
    <property type="match status" value="1"/>
</dbReference>
<dbReference type="EC" id="3.5.4.4" evidence="1 9"/>
<protein>
    <recommendedName>
        <fullName evidence="1 9">Adenosine deaminase</fullName>
        <ecNumber evidence="1 9">3.5.4.4</ecNumber>
    </recommendedName>
    <alternativeName>
        <fullName evidence="6 9">Adenosine aminohydrolase</fullName>
    </alternativeName>
</protein>
<dbReference type="GO" id="GO:0046936">
    <property type="term" value="F:2'-deoxyadenosine deaminase activity"/>
    <property type="evidence" value="ECO:0007669"/>
    <property type="project" value="RHEA"/>
</dbReference>
<dbReference type="InterPro" id="IPR028893">
    <property type="entry name" value="A_deaminase"/>
</dbReference>